<dbReference type="GO" id="GO:0005509">
    <property type="term" value="F:calcium ion binding"/>
    <property type="evidence" value="ECO:0007669"/>
    <property type="project" value="InterPro"/>
</dbReference>
<dbReference type="InterPro" id="IPR050557">
    <property type="entry name" value="RTX_toxin/Mannuronan_C5-epim"/>
</dbReference>
<dbReference type="GO" id="GO:0005576">
    <property type="term" value="C:extracellular region"/>
    <property type="evidence" value="ECO:0007669"/>
    <property type="project" value="UniProtKB-SubCell"/>
</dbReference>
<dbReference type="PRINTS" id="PR00313">
    <property type="entry name" value="CABNDNGRPT"/>
</dbReference>
<dbReference type="Pfam" id="PF00353">
    <property type="entry name" value="HemolysinCabind"/>
    <property type="match status" value="9"/>
</dbReference>
<evidence type="ECO:0000256" key="3">
    <source>
        <dbReference type="SAM" id="MobiDB-lite"/>
    </source>
</evidence>
<dbReference type="PANTHER" id="PTHR38340">
    <property type="entry name" value="S-LAYER PROTEIN"/>
    <property type="match status" value="1"/>
</dbReference>
<dbReference type="AlphaFoldDB" id="A0A1I2AE68"/>
<dbReference type="InterPro" id="IPR018511">
    <property type="entry name" value="Hemolysin-typ_Ca-bd_CS"/>
</dbReference>
<dbReference type="SUPFAM" id="SSF51120">
    <property type="entry name" value="beta-Roll"/>
    <property type="match status" value="5"/>
</dbReference>
<keyword evidence="2" id="KW-0964">Secreted</keyword>
<dbReference type="InterPro" id="IPR001343">
    <property type="entry name" value="Hemolysn_Ca-bd"/>
</dbReference>
<organism evidence="4 5">
    <name type="scientific">Roseivivax sediminis</name>
    <dbReference type="NCBI Taxonomy" id="936889"/>
    <lineage>
        <taxon>Bacteria</taxon>
        <taxon>Pseudomonadati</taxon>
        <taxon>Pseudomonadota</taxon>
        <taxon>Alphaproteobacteria</taxon>
        <taxon>Rhodobacterales</taxon>
        <taxon>Roseobacteraceae</taxon>
        <taxon>Roseivivax</taxon>
    </lineage>
</organism>
<reference evidence="4 5" key="1">
    <citation type="submission" date="2016-10" db="EMBL/GenBank/DDBJ databases">
        <authorList>
            <person name="Varghese N."/>
            <person name="Submissions S."/>
        </authorList>
    </citation>
    <scope>NUCLEOTIDE SEQUENCE [LARGE SCALE GENOMIC DNA]</scope>
    <source>
        <strain evidence="5">YIM D21,KCTC 23444,ACCC 10710</strain>
    </source>
</reference>
<evidence type="ECO:0000256" key="1">
    <source>
        <dbReference type="ARBA" id="ARBA00004613"/>
    </source>
</evidence>
<proteinExistence type="predicted"/>
<dbReference type="OrthoDB" id="7732205at2"/>
<dbReference type="InterPro" id="IPR049804">
    <property type="entry name" value="Choice_anch_L"/>
</dbReference>
<sequence>MATIDGTNGTDTLDGVAGESNVLSGLGGADLLTGRDRTDFLFGGSGDDTLSGGGAGDFMQGDAGDDTFLLGPGDDVIHGFAPAGSETVGSDDRSRDLIDASGLSFADGARDGLSVAFSGAGAGTIRHAGDRPEGESSYSVDFSGIGILIATDLDDSILGGEGAETILAGAGDDTVLAGAGGGDISGEAGDDSIVAGATDGVYSGGLGADTLSGAEVGAAMELTLDAGGRGSFTASGQTSSFSGFEAFVGSDEGDRFIGSTSGDRFEGGAGDDVISGGGGTDVAVFDARAVEAQFFVTETGDYRVVTPDLGDDLLRGIELFEFADTTLTLENVALIAEPAPEDDGGADRPDDGEEDDREEDGEDGGTAVSGNPSIGTGIETRSDRGIAAAIFGEDGIDPTSIDYAGAGDAIALLPGGFEISDGETAVFIESGIFLTNGGGPGTENTENGFSVDLGEPGDARLTATAAAAFPEAGSTNDAAVVTLTVDGSEVPTGTLALDLFFGSDEYPEYADSAFVDIAAVYVNGVNYALFANDPLQPLAIVGDAINTPGNFFDNQEGAFNTEYDGFSTLLTVLLPIAPGLNEIVIGIADTGDSVLDSGLFVGDAEATDIDATGSFVNVIGTGTADALQLNAAPQIVAMNGGADTVTGSAAGFDRDIIEGWSDNDLLVVTGDLDPDEMLTEVTASGLEIGFDANGNGIPEDVFTLLGDFELAEVIVTETGAGLEIRTTGVRPAPPVIETGTARSERFFGATGNDEIDGAGGNDTIAGDEGADTLRGGAGDDSILGSSGMDRIEGGEGNDALRGNDDADVVLGGAGDDTLSGGVGADSLYGQDGDDVIAGGAGADTIGGGAGGDRIDSGAGDDFIGGGSEGDRIFAGAGRDTIGGGDGDDFVVGGAGADVIAGGAGDDELDGEYGNDVVAGSYGEDLVFGGRGDDNLGGGAGRDTLIGGLGDDTMGAGRGDDSLAGGAGDDFVAGGGRNDVLVGEDGNDTLNGGAGDDTLTGGAGADLFVWNGMGSGDTDIVTDYAAGEDTLLLIGVSPVSLSFSQIVLGGTLYAVAEVGDQRILFEGLSVEEIGQTDFLFI</sequence>
<evidence type="ECO:0000256" key="2">
    <source>
        <dbReference type="ARBA" id="ARBA00022525"/>
    </source>
</evidence>
<dbReference type="EMBL" id="FOMS01000009">
    <property type="protein sequence ID" value="SFE41848.1"/>
    <property type="molecule type" value="Genomic_DNA"/>
</dbReference>
<gene>
    <name evidence="4" type="ORF">SAMN04515678_109185</name>
</gene>
<dbReference type="Gene3D" id="2.150.10.10">
    <property type="entry name" value="Serralysin-like metalloprotease, C-terminal"/>
    <property type="match status" value="5"/>
</dbReference>
<comment type="subcellular location">
    <subcellularLocation>
        <location evidence="1">Secreted</location>
    </subcellularLocation>
</comment>
<dbReference type="PANTHER" id="PTHR38340:SF1">
    <property type="entry name" value="S-LAYER PROTEIN"/>
    <property type="match status" value="1"/>
</dbReference>
<name>A0A1I2AE68_9RHOB</name>
<dbReference type="InterPro" id="IPR011049">
    <property type="entry name" value="Serralysin-like_metalloprot_C"/>
</dbReference>
<feature type="compositionally biased region" description="Acidic residues" evidence="3">
    <location>
        <begin position="339"/>
        <end position="363"/>
    </location>
</feature>
<dbReference type="Proteomes" id="UP000325289">
    <property type="component" value="Unassembled WGS sequence"/>
</dbReference>
<dbReference type="RefSeq" id="WP_149756754.1">
    <property type="nucleotide sequence ID" value="NZ_FOMS01000009.1"/>
</dbReference>
<keyword evidence="5" id="KW-1185">Reference proteome</keyword>
<accession>A0A1I2AE68</accession>
<evidence type="ECO:0000313" key="5">
    <source>
        <dbReference type="Proteomes" id="UP000325289"/>
    </source>
</evidence>
<dbReference type="NCBIfam" id="NF038133">
    <property type="entry name" value="choice_anch_L"/>
    <property type="match status" value="1"/>
</dbReference>
<dbReference type="PROSITE" id="PS00330">
    <property type="entry name" value="HEMOLYSIN_CALCIUM"/>
    <property type="match status" value="4"/>
</dbReference>
<evidence type="ECO:0000313" key="4">
    <source>
        <dbReference type="EMBL" id="SFE41848.1"/>
    </source>
</evidence>
<feature type="region of interest" description="Disordered" evidence="3">
    <location>
        <begin position="336"/>
        <end position="379"/>
    </location>
</feature>
<protein>
    <submittedName>
        <fullName evidence="4">Hemolysin-type calcium-binding repeat-containing protein</fullName>
    </submittedName>
</protein>